<evidence type="ECO:0000313" key="5">
    <source>
        <dbReference type="Proteomes" id="UP001596098"/>
    </source>
</evidence>
<dbReference type="InterPro" id="IPR015655">
    <property type="entry name" value="PP2C"/>
</dbReference>
<evidence type="ECO:0000256" key="1">
    <source>
        <dbReference type="SAM" id="MobiDB-lite"/>
    </source>
</evidence>
<dbReference type="Pfam" id="PF13672">
    <property type="entry name" value="PP2C_2"/>
    <property type="match status" value="1"/>
</dbReference>
<dbReference type="SUPFAM" id="SSF81606">
    <property type="entry name" value="PP2C-like"/>
    <property type="match status" value="1"/>
</dbReference>
<reference evidence="5" key="1">
    <citation type="journal article" date="2019" name="Int. J. Syst. Evol. Microbiol.">
        <title>The Global Catalogue of Microorganisms (GCM) 10K type strain sequencing project: providing services to taxonomists for standard genome sequencing and annotation.</title>
        <authorList>
            <consortium name="The Broad Institute Genomics Platform"/>
            <consortium name="The Broad Institute Genome Sequencing Center for Infectious Disease"/>
            <person name="Wu L."/>
            <person name="Ma J."/>
        </authorList>
    </citation>
    <scope>NUCLEOTIDE SEQUENCE [LARGE SCALE GENOMIC DNA]</scope>
    <source>
        <strain evidence="5">DFY28</strain>
    </source>
</reference>
<dbReference type="Gene3D" id="3.60.40.10">
    <property type="entry name" value="PPM-type phosphatase domain"/>
    <property type="match status" value="1"/>
</dbReference>
<keyword evidence="2" id="KW-0472">Membrane</keyword>
<keyword evidence="2" id="KW-0812">Transmembrane</keyword>
<proteinExistence type="predicted"/>
<evidence type="ECO:0000313" key="4">
    <source>
        <dbReference type="EMBL" id="MFC6154828.1"/>
    </source>
</evidence>
<dbReference type="SMART" id="SM00332">
    <property type="entry name" value="PP2Cc"/>
    <property type="match status" value="1"/>
</dbReference>
<dbReference type="PROSITE" id="PS51746">
    <property type="entry name" value="PPM_2"/>
    <property type="match status" value="1"/>
</dbReference>
<keyword evidence="4" id="KW-0378">Hydrolase</keyword>
<dbReference type="RefSeq" id="WP_239022155.1">
    <property type="nucleotide sequence ID" value="NZ_CP034929.1"/>
</dbReference>
<feature type="transmembrane region" description="Helical" evidence="2">
    <location>
        <begin position="364"/>
        <end position="384"/>
    </location>
</feature>
<feature type="region of interest" description="Disordered" evidence="1">
    <location>
        <begin position="1"/>
        <end position="30"/>
    </location>
</feature>
<dbReference type="EC" id="3.1.3.16" evidence="4"/>
<dbReference type="EMBL" id="JBHSQI010000009">
    <property type="protein sequence ID" value="MFC6154828.1"/>
    <property type="molecule type" value="Genomic_DNA"/>
</dbReference>
<feature type="domain" description="PPM-type phosphatase" evidence="3">
    <location>
        <begin position="57"/>
        <end position="286"/>
    </location>
</feature>
<evidence type="ECO:0000256" key="2">
    <source>
        <dbReference type="SAM" id="Phobius"/>
    </source>
</evidence>
<dbReference type="PANTHER" id="PTHR47992">
    <property type="entry name" value="PROTEIN PHOSPHATASE"/>
    <property type="match status" value="1"/>
</dbReference>
<dbReference type="InterPro" id="IPR036457">
    <property type="entry name" value="PPM-type-like_dom_sf"/>
</dbReference>
<gene>
    <name evidence="4" type="ORF">ACFPWU_14260</name>
</gene>
<dbReference type="SMART" id="SM00331">
    <property type="entry name" value="PP2C_SIG"/>
    <property type="match status" value="1"/>
</dbReference>
<accession>A0ABW1R0I9</accession>
<dbReference type="InterPro" id="IPR001932">
    <property type="entry name" value="PPM-type_phosphatase-like_dom"/>
</dbReference>
<keyword evidence="2" id="KW-1133">Transmembrane helix</keyword>
<feature type="compositionally biased region" description="Basic and acidic residues" evidence="1">
    <location>
        <begin position="1"/>
        <end position="12"/>
    </location>
</feature>
<dbReference type="Proteomes" id="UP001596098">
    <property type="component" value="Unassembled WGS sequence"/>
</dbReference>
<name>A0ABW1R0I9_9ACTN</name>
<evidence type="ECO:0000259" key="3">
    <source>
        <dbReference type="PROSITE" id="PS51746"/>
    </source>
</evidence>
<dbReference type="CDD" id="cd00143">
    <property type="entry name" value="PP2Cc"/>
    <property type="match status" value="1"/>
</dbReference>
<keyword evidence="5" id="KW-1185">Reference proteome</keyword>
<sequence length="460" mass="48652">MTQNDDRSDDRPTIQPSTDPGSPTHVEAEPTVMRPIVPAPRTASLPDDVVAHDLRLDWSALSDVGRVRKDNQDSGYAGEHLLVVCDGVGGAARGDIASSTAVRALRRLDEPGAADGLERVAGAIQRATDMIGELAEQDESLSGTSTTATVALFDGGSIHLGHVGDSRAYLLRDGVLTQLTHDHTFVQSLVDEGRITEAEARVHPHRNLILKAVDGVRDPEPDLFSVPLRVGDRLLLCSDGACGVLDDTALTVLLAEGTPDFAAVELVQSSLEAGSSDNVTCVVADVIAPDATRDPNLSPLLVGAAADQPRLPEANTSARVAAVAAPAAPAASAGTAAAPSAPLDEELVRYAPREPRRFDWLKRIFITVALLGLVWVAGVAAWSWSQKQFYVGEHEGAVTIFRGVDASLPGIELSQPYETSNVLVTDLAQYDADLVRDGITAKDLTTARDTVDNLGTKRVQ</sequence>
<dbReference type="GO" id="GO:0004722">
    <property type="term" value="F:protein serine/threonine phosphatase activity"/>
    <property type="evidence" value="ECO:0007669"/>
    <property type="project" value="UniProtKB-EC"/>
</dbReference>
<organism evidence="4 5">
    <name type="scientific">Nocardioides yefusunii</name>
    <dbReference type="NCBI Taxonomy" id="2500546"/>
    <lineage>
        <taxon>Bacteria</taxon>
        <taxon>Bacillati</taxon>
        <taxon>Actinomycetota</taxon>
        <taxon>Actinomycetes</taxon>
        <taxon>Propionibacteriales</taxon>
        <taxon>Nocardioidaceae</taxon>
        <taxon>Nocardioides</taxon>
    </lineage>
</organism>
<protein>
    <submittedName>
        <fullName evidence="4">PP2C family protein-serine/threonine phosphatase</fullName>
        <ecNumber evidence="4">3.1.3.16</ecNumber>
    </submittedName>
</protein>
<comment type="caution">
    <text evidence="4">The sequence shown here is derived from an EMBL/GenBank/DDBJ whole genome shotgun (WGS) entry which is preliminary data.</text>
</comment>